<dbReference type="InterPro" id="IPR001304">
    <property type="entry name" value="C-type_lectin-like"/>
</dbReference>
<dbReference type="PROSITE" id="PS50041">
    <property type="entry name" value="C_TYPE_LECTIN_2"/>
    <property type="match status" value="1"/>
</dbReference>
<sequence length="130" mass="14665">MFTSFRKVALLGRLAWDGVLTWLPLSLSSEKEFILEKAKGAKNEDTWLGAKRGANNDFEWLDGSKWENGYWSSLGVPLRNETTKNCLVLCNLADHVKSLSMHRYYDDDCNKEMMGMCKKAGNKGPSPTKA</sequence>
<keyword evidence="4" id="KW-1185">Reference proteome</keyword>
<accession>A0AA36CIL3</accession>
<feature type="non-terminal residue" evidence="3">
    <location>
        <position position="1"/>
    </location>
</feature>
<gene>
    <name evidence="3" type="ORF">MSPICULIGERA_LOCUS7540</name>
</gene>
<name>A0AA36CIL3_9BILA</name>
<proteinExistence type="predicted"/>
<protein>
    <recommendedName>
        <fullName evidence="2">C-type lectin domain-containing protein</fullName>
    </recommendedName>
</protein>
<dbReference type="Gene3D" id="3.10.100.10">
    <property type="entry name" value="Mannose-Binding Protein A, subunit A"/>
    <property type="match status" value="1"/>
</dbReference>
<organism evidence="3 4">
    <name type="scientific">Mesorhabditis spiculigera</name>
    <dbReference type="NCBI Taxonomy" id="96644"/>
    <lineage>
        <taxon>Eukaryota</taxon>
        <taxon>Metazoa</taxon>
        <taxon>Ecdysozoa</taxon>
        <taxon>Nematoda</taxon>
        <taxon>Chromadorea</taxon>
        <taxon>Rhabditida</taxon>
        <taxon>Rhabditina</taxon>
        <taxon>Rhabditomorpha</taxon>
        <taxon>Rhabditoidea</taxon>
        <taxon>Rhabditidae</taxon>
        <taxon>Mesorhabditinae</taxon>
        <taxon>Mesorhabditis</taxon>
    </lineage>
</organism>
<evidence type="ECO:0000256" key="1">
    <source>
        <dbReference type="SAM" id="SignalP"/>
    </source>
</evidence>
<reference evidence="3" key="1">
    <citation type="submission" date="2023-06" db="EMBL/GenBank/DDBJ databases">
        <authorList>
            <person name="Delattre M."/>
        </authorList>
    </citation>
    <scope>NUCLEOTIDE SEQUENCE</scope>
    <source>
        <strain evidence="3">AF72</strain>
    </source>
</reference>
<feature type="chain" id="PRO_5041409894" description="C-type lectin domain-containing protein" evidence="1">
    <location>
        <begin position="22"/>
        <end position="130"/>
    </location>
</feature>
<dbReference type="AlphaFoldDB" id="A0AA36CIL3"/>
<dbReference type="InterPro" id="IPR016186">
    <property type="entry name" value="C-type_lectin-like/link_sf"/>
</dbReference>
<dbReference type="EMBL" id="CATQJA010001893">
    <property type="protein sequence ID" value="CAJ0569042.1"/>
    <property type="molecule type" value="Genomic_DNA"/>
</dbReference>
<dbReference type="Proteomes" id="UP001177023">
    <property type="component" value="Unassembled WGS sequence"/>
</dbReference>
<dbReference type="InterPro" id="IPR016187">
    <property type="entry name" value="CTDL_fold"/>
</dbReference>
<evidence type="ECO:0000259" key="2">
    <source>
        <dbReference type="PROSITE" id="PS50041"/>
    </source>
</evidence>
<comment type="caution">
    <text evidence="3">The sequence shown here is derived from an EMBL/GenBank/DDBJ whole genome shotgun (WGS) entry which is preliminary data.</text>
</comment>
<dbReference type="SUPFAM" id="SSF56436">
    <property type="entry name" value="C-type lectin-like"/>
    <property type="match status" value="1"/>
</dbReference>
<feature type="signal peptide" evidence="1">
    <location>
        <begin position="1"/>
        <end position="21"/>
    </location>
</feature>
<keyword evidence="1" id="KW-0732">Signal</keyword>
<evidence type="ECO:0000313" key="4">
    <source>
        <dbReference type="Proteomes" id="UP001177023"/>
    </source>
</evidence>
<dbReference type="Pfam" id="PF00059">
    <property type="entry name" value="Lectin_C"/>
    <property type="match status" value="1"/>
</dbReference>
<evidence type="ECO:0000313" key="3">
    <source>
        <dbReference type="EMBL" id="CAJ0569042.1"/>
    </source>
</evidence>
<dbReference type="CDD" id="cd00037">
    <property type="entry name" value="CLECT"/>
    <property type="match status" value="1"/>
</dbReference>
<feature type="domain" description="C-type lectin" evidence="2">
    <location>
        <begin position="25"/>
        <end position="118"/>
    </location>
</feature>